<evidence type="ECO:0000313" key="1">
    <source>
        <dbReference type="EMBL" id="KAK9421525.1"/>
    </source>
</evidence>
<dbReference type="PANTHER" id="PTHR28110">
    <property type="entry name" value="TRANSMEMBRANE PROTEIN"/>
    <property type="match status" value="1"/>
</dbReference>
<accession>A0ABR2V3N3</accession>
<proteinExistence type="predicted"/>
<dbReference type="InterPro" id="IPR055323">
    <property type="entry name" value="C57A10.07/YOR238W"/>
</dbReference>
<gene>
    <name evidence="1" type="ORF">SUNI508_05760</name>
</gene>
<comment type="caution">
    <text evidence="1">The sequence shown here is derived from an EMBL/GenBank/DDBJ whole genome shotgun (WGS) entry which is preliminary data.</text>
</comment>
<protein>
    <submittedName>
        <fullName evidence="1">DUF218 domain-containing protein</fullName>
    </submittedName>
</protein>
<sequence length="257" mass="28449">MPPTKLIVVCCHGIWVGGSERGLDENEWLIASFQAGETPTFIEHIKAGLRLLKDDQQAVLMFSGGPTRRETQLSEAASYHNLAIQNSYFDLITQSSETCRINPEIRALDSYYNVLFCLVKFWEEYGNVWPEHITIVSHAFKRERLVDCHCGAIGYPLDRVDFVGVDPPGMLDGSNEDAIKGVVKAVTEWKEDPHGTGASLAGKRRKRNPWAISQALFSSEDSKARSGVKTVLIDGEEVLDPQAAQPWSSLSSLAAKT</sequence>
<keyword evidence="2" id="KW-1185">Reference proteome</keyword>
<dbReference type="Proteomes" id="UP001408356">
    <property type="component" value="Unassembled WGS sequence"/>
</dbReference>
<evidence type="ECO:0000313" key="2">
    <source>
        <dbReference type="Proteomes" id="UP001408356"/>
    </source>
</evidence>
<organism evidence="1 2">
    <name type="scientific">Seiridium unicorne</name>
    <dbReference type="NCBI Taxonomy" id="138068"/>
    <lineage>
        <taxon>Eukaryota</taxon>
        <taxon>Fungi</taxon>
        <taxon>Dikarya</taxon>
        <taxon>Ascomycota</taxon>
        <taxon>Pezizomycotina</taxon>
        <taxon>Sordariomycetes</taxon>
        <taxon>Xylariomycetidae</taxon>
        <taxon>Amphisphaeriales</taxon>
        <taxon>Sporocadaceae</taxon>
        <taxon>Seiridium</taxon>
    </lineage>
</organism>
<reference evidence="1 2" key="1">
    <citation type="journal article" date="2024" name="J. Plant Pathol.">
        <title>Sequence and assembly of the genome of Seiridium unicorne, isolate CBS 538.82, causal agent of cypress canker disease.</title>
        <authorList>
            <person name="Scali E."/>
            <person name="Rocca G.D."/>
            <person name="Danti R."/>
            <person name="Garbelotto M."/>
            <person name="Barberini S."/>
            <person name="Baroncelli R."/>
            <person name="Emiliani G."/>
        </authorList>
    </citation>
    <scope>NUCLEOTIDE SEQUENCE [LARGE SCALE GENOMIC DNA]</scope>
    <source>
        <strain evidence="1 2">BM-138-508</strain>
    </source>
</reference>
<dbReference type="EMBL" id="JARVKF010000179">
    <property type="protein sequence ID" value="KAK9421525.1"/>
    <property type="molecule type" value="Genomic_DNA"/>
</dbReference>
<name>A0ABR2V3N3_9PEZI</name>
<dbReference type="PANTHER" id="PTHR28110:SF1">
    <property type="entry name" value="TRANSMEMBRANE PROTEIN"/>
    <property type="match status" value="1"/>
</dbReference>